<evidence type="ECO:0000313" key="2">
    <source>
        <dbReference type="EMBL" id="MFD2965773.1"/>
    </source>
</evidence>
<dbReference type="InterPro" id="IPR037523">
    <property type="entry name" value="VOC_core"/>
</dbReference>
<evidence type="ECO:0000259" key="1">
    <source>
        <dbReference type="PROSITE" id="PS51819"/>
    </source>
</evidence>
<keyword evidence="3" id="KW-1185">Reference proteome</keyword>
<dbReference type="SUPFAM" id="SSF54593">
    <property type="entry name" value="Glyoxalase/Bleomycin resistance protein/Dihydroxybiphenyl dioxygenase"/>
    <property type="match status" value="1"/>
</dbReference>
<dbReference type="RefSeq" id="WP_320184653.1">
    <property type="nucleotide sequence ID" value="NZ_CP138332.1"/>
</dbReference>
<proteinExistence type="predicted"/>
<dbReference type="Proteomes" id="UP001597525">
    <property type="component" value="Unassembled WGS sequence"/>
</dbReference>
<protein>
    <submittedName>
        <fullName evidence="2">VOC family protein</fullName>
    </submittedName>
</protein>
<organism evidence="2 3">
    <name type="scientific">Sphingobacterium bambusae</name>
    <dbReference type="NCBI Taxonomy" id="662858"/>
    <lineage>
        <taxon>Bacteria</taxon>
        <taxon>Pseudomonadati</taxon>
        <taxon>Bacteroidota</taxon>
        <taxon>Sphingobacteriia</taxon>
        <taxon>Sphingobacteriales</taxon>
        <taxon>Sphingobacteriaceae</taxon>
        <taxon>Sphingobacterium</taxon>
    </lineage>
</organism>
<evidence type="ECO:0000313" key="3">
    <source>
        <dbReference type="Proteomes" id="UP001597525"/>
    </source>
</evidence>
<feature type="domain" description="VOC" evidence="1">
    <location>
        <begin position="9"/>
        <end position="142"/>
    </location>
</feature>
<sequence>MNLAKNIIGFHHVSIKANDLDTTINFYQNLGFSTVHGWSLPEINMQKCVMMYNRSINYYLEICDKGAQMPTQGRARKDGDEYIENALLHMCFTVKNAAAARTEALKYGAKELSESAIELELTSVEKSVKVTNSLVYGPNEKL</sequence>
<dbReference type="CDD" id="cd06587">
    <property type="entry name" value="VOC"/>
    <property type="match status" value="1"/>
</dbReference>
<comment type="caution">
    <text evidence="2">The sequence shown here is derived from an EMBL/GenBank/DDBJ whole genome shotgun (WGS) entry which is preliminary data.</text>
</comment>
<dbReference type="EMBL" id="JBHUPB010000001">
    <property type="protein sequence ID" value="MFD2965773.1"/>
    <property type="molecule type" value="Genomic_DNA"/>
</dbReference>
<gene>
    <name evidence="2" type="ORF">ACFS7Y_00110</name>
</gene>
<name>A0ABW6BBI6_9SPHI</name>
<accession>A0ABW6BBI6</accession>
<dbReference type="InterPro" id="IPR029068">
    <property type="entry name" value="Glyas_Bleomycin-R_OHBP_Dase"/>
</dbReference>
<dbReference type="Pfam" id="PF13468">
    <property type="entry name" value="Glyoxalase_3"/>
    <property type="match status" value="1"/>
</dbReference>
<dbReference type="PROSITE" id="PS51819">
    <property type="entry name" value="VOC"/>
    <property type="match status" value="1"/>
</dbReference>
<dbReference type="InterPro" id="IPR025870">
    <property type="entry name" value="Glyoxalase-like_dom"/>
</dbReference>
<dbReference type="Gene3D" id="3.10.180.10">
    <property type="entry name" value="2,3-Dihydroxybiphenyl 1,2-Dioxygenase, domain 1"/>
    <property type="match status" value="1"/>
</dbReference>
<reference evidence="3" key="1">
    <citation type="journal article" date="2019" name="Int. J. Syst. Evol. Microbiol.">
        <title>The Global Catalogue of Microorganisms (GCM) 10K type strain sequencing project: providing services to taxonomists for standard genome sequencing and annotation.</title>
        <authorList>
            <consortium name="The Broad Institute Genomics Platform"/>
            <consortium name="The Broad Institute Genome Sequencing Center for Infectious Disease"/>
            <person name="Wu L."/>
            <person name="Ma J."/>
        </authorList>
    </citation>
    <scope>NUCLEOTIDE SEQUENCE [LARGE SCALE GENOMIC DNA]</scope>
    <source>
        <strain evidence="3">KCTC 22814</strain>
    </source>
</reference>